<sequence length="293" mass="32138">MRTLVLVHGRAQEHKDPLAVKREWLDALDEGAHHAGRPLDLPDDRVRLPYYGQTLFDLVSGADPERAAEVVVRGPGDGTGEEELFVREALLEIVREAGVSDADVQAAAGDEVVERGPLNWRWVRAALTALDRLPNVSAWSVALATRDVYQYLHNVRVRDTIENGVRQALDDTDEAVVVAHSLGTVVAYNLLRREAADRGWKVPLLVTLGSPLAVSAISRTLRPLSWPEPVGTWFNAFDPEDVVALHPLAAPHFAVDRIENYGKVDNPTSNQHGISGYLSDARVAATILEAVHD</sequence>
<dbReference type="AlphaFoldDB" id="A0A7W8SHY8"/>
<dbReference type="SUPFAM" id="SSF53474">
    <property type="entry name" value="alpha/beta-Hydrolases"/>
    <property type="match status" value="1"/>
</dbReference>
<dbReference type="Gene3D" id="3.40.50.1820">
    <property type="entry name" value="alpha/beta hydrolase"/>
    <property type="match status" value="1"/>
</dbReference>
<proteinExistence type="predicted"/>
<dbReference type="Proteomes" id="UP000564629">
    <property type="component" value="Unassembled WGS sequence"/>
</dbReference>
<name>A0A7W8SHY8_9CELL</name>
<dbReference type="RefSeq" id="WP_183835252.1">
    <property type="nucleotide sequence ID" value="NZ_JACHDN010000001.1"/>
</dbReference>
<organism evidence="1 2">
    <name type="scientific">Cellulomonas hominis</name>
    <dbReference type="NCBI Taxonomy" id="156981"/>
    <lineage>
        <taxon>Bacteria</taxon>
        <taxon>Bacillati</taxon>
        <taxon>Actinomycetota</taxon>
        <taxon>Actinomycetes</taxon>
        <taxon>Micrococcales</taxon>
        <taxon>Cellulomonadaceae</taxon>
        <taxon>Cellulomonas</taxon>
    </lineage>
</organism>
<evidence type="ECO:0000313" key="2">
    <source>
        <dbReference type="Proteomes" id="UP000564629"/>
    </source>
</evidence>
<dbReference type="InterPro" id="IPR029058">
    <property type="entry name" value="AB_hydrolase_fold"/>
</dbReference>
<dbReference type="EMBL" id="JACHDN010000001">
    <property type="protein sequence ID" value="MBB5475348.1"/>
    <property type="molecule type" value="Genomic_DNA"/>
</dbReference>
<gene>
    <name evidence="1" type="ORF">HNR08_004084</name>
</gene>
<protein>
    <recommendedName>
        <fullName evidence="3">Alpha/beta hydrolase</fullName>
    </recommendedName>
</protein>
<reference evidence="1 2" key="1">
    <citation type="submission" date="2020-08" db="EMBL/GenBank/DDBJ databases">
        <title>Sequencing the genomes of 1000 actinobacteria strains.</title>
        <authorList>
            <person name="Klenk H.-P."/>
        </authorList>
    </citation>
    <scope>NUCLEOTIDE SEQUENCE [LARGE SCALE GENOMIC DNA]</scope>
    <source>
        <strain evidence="1 2">DSM 9581</strain>
    </source>
</reference>
<comment type="caution">
    <text evidence="1">The sequence shown here is derived from an EMBL/GenBank/DDBJ whole genome shotgun (WGS) entry which is preliminary data.</text>
</comment>
<evidence type="ECO:0000313" key="1">
    <source>
        <dbReference type="EMBL" id="MBB5475348.1"/>
    </source>
</evidence>
<evidence type="ECO:0008006" key="3">
    <source>
        <dbReference type="Google" id="ProtNLM"/>
    </source>
</evidence>
<accession>A0A7W8SHY8</accession>